<proteinExistence type="inferred from homology"/>
<sequence length="539" mass="56207">MDSDSGKTKAIVIGAGMGGLASAIRLAAAGYGVTVLERGAAPGGKARAFPTAGGPIDAGPVDAGPVDAGPVDAGPTVLTLRAVFDDLFALNGERLDDHVTLVPQPVLARHFWPDGSTLDLTPDRDTNTEAIRALSGPREAAAFLRFDTLAQSLYEAFRGPVIQSPRPDLAAIARAALRQPRLWPALLPGVSLDRLLRFYFRDPRLIQLFGRYATYVGGRPAHSPAVLSLVWRAEAQGVWGVQGGMHSLAAALAALGERMGVTFHYATAARRILRQNDRVSAVQTDTGRSLPCAVCIFNGDPAALTTGLLGDALPRVAPAKPSLSAQVWAFAATPGGPAADALLHHNLFFTADPATEFGPIGRGETPKAQTLYICAEDRLTPARGTGPERFEIILNAPALTSPALRQSTEDKDLCRTRTFQQLQAMGLTFDALPPLSSLTTPSDFATAFPASQGALYGATPEGTMATFTRPTARTALAGLYLAGGGTHPGAGVPMAALSARHAVAAIMQDRISASTSPPTATRGGMSTASPTTGRARSRS</sequence>
<keyword evidence="2" id="KW-0560">Oxidoreductase</keyword>
<dbReference type="Proteomes" id="UP000244496">
    <property type="component" value="Chromosome"/>
</dbReference>
<feature type="domain" description="Amine oxidase" evidence="4">
    <location>
        <begin position="17"/>
        <end position="507"/>
    </location>
</feature>
<evidence type="ECO:0000256" key="3">
    <source>
        <dbReference type="SAM" id="MobiDB-lite"/>
    </source>
</evidence>
<dbReference type="GO" id="GO:0016491">
    <property type="term" value="F:oxidoreductase activity"/>
    <property type="evidence" value="ECO:0007669"/>
    <property type="project" value="UniProtKB-KW"/>
</dbReference>
<gene>
    <name evidence="5" type="ORF">HYN69_05505</name>
</gene>
<dbReference type="PANTHER" id="PTHR43734">
    <property type="entry name" value="PHYTOENE DESATURASE"/>
    <property type="match status" value="1"/>
</dbReference>
<feature type="region of interest" description="Disordered" evidence="3">
    <location>
        <begin position="511"/>
        <end position="539"/>
    </location>
</feature>
<dbReference type="RefSeq" id="WP_108434867.1">
    <property type="nucleotide sequence ID" value="NZ_CP028918.1"/>
</dbReference>
<dbReference type="PROSITE" id="PS00982">
    <property type="entry name" value="PHYTOENE_DH"/>
    <property type="match status" value="1"/>
</dbReference>
<dbReference type="AlphaFoldDB" id="A0A2S0UJR2"/>
<evidence type="ECO:0000256" key="2">
    <source>
        <dbReference type="ARBA" id="ARBA00023002"/>
    </source>
</evidence>
<dbReference type="InterPro" id="IPR036188">
    <property type="entry name" value="FAD/NAD-bd_sf"/>
</dbReference>
<reference evidence="5 6" key="1">
    <citation type="submission" date="2018-04" db="EMBL/GenBank/DDBJ databases">
        <title>Genome sequencing of Gemmobacter.</title>
        <authorList>
            <person name="Yi H."/>
            <person name="Baek M.-G."/>
        </authorList>
    </citation>
    <scope>NUCLEOTIDE SEQUENCE [LARGE SCALE GENOMIC DNA]</scope>
    <source>
        <strain evidence="5 6">HYN0069</strain>
    </source>
</reference>
<dbReference type="OrthoDB" id="9774675at2"/>
<dbReference type="InterPro" id="IPR054841">
    <property type="entry name" value="carotdesatCrtD"/>
</dbReference>
<protein>
    <submittedName>
        <fullName evidence="5">Methoxyneurosporene dehydrogenase</fullName>
    </submittedName>
</protein>
<dbReference type="PANTHER" id="PTHR43734:SF7">
    <property type="entry name" value="4,4'-DIAPONEUROSPORENE OXYGENASE"/>
    <property type="match status" value="1"/>
</dbReference>
<dbReference type="InterPro" id="IPR008150">
    <property type="entry name" value="Phytoene_DH_bac_CS"/>
</dbReference>
<evidence type="ECO:0000313" key="6">
    <source>
        <dbReference type="Proteomes" id="UP000244496"/>
    </source>
</evidence>
<evidence type="ECO:0000313" key="5">
    <source>
        <dbReference type="EMBL" id="AWB48043.1"/>
    </source>
</evidence>
<evidence type="ECO:0000259" key="4">
    <source>
        <dbReference type="Pfam" id="PF01593"/>
    </source>
</evidence>
<dbReference type="KEGG" id="geh:HYN69_05505"/>
<dbReference type="SUPFAM" id="SSF51905">
    <property type="entry name" value="FAD/NAD(P)-binding domain"/>
    <property type="match status" value="1"/>
</dbReference>
<dbReference type="Pfam" id="PF01593">
    <property type="entry name" value="Amino_oxidase"/>
    <property type="match status" value="1"/>
</dbReference>
<accession>A0A2S0UJR2</accession>
<dbReference type="InterPro" id="IPR002937">
    <property type="entry name" value="Amino_oxidase"/>
</dbReference>
<dbReference type="EMBL" id="CP028918">
    <property type="protein sequence ID" value="AWB48043.1"/>
    <property type="molecule type" value="Genomic_DNA"/>
</dbReference>
<dbReference type="Gene3D" id="3.50.50.60">
    <property type="entry name" value="FAD/NAD(P)-binding domain"/>
    <property type="match status" value="2"/>
</dbReference>
<name>A0A2S0UJR2_9RHOB</name>
<dbReference type="NCBIfam" id="NF045637">
    <property type="entry name" value="carotdesatCrtDProt"/>
    <property type="match status" value="1"/>
</dbReference>
<evidence type="ECO:0000256" key="1">
    <source>
        <dbReference type="ARBA" id="ARBA00006046"/>
    </source>
</evidence>
<organism evidence="5 6">
    <name type="scientific">Paragemmobacter aquarius</name>
    <dbReference type="NCBI Taxonomy" id="2169400"/>
    <lineage>
        <taxon>Bacteria</taxon>
        <taxon>Pseudomonadati</taxon>
        <taxon>Pseudomonadota</taxon>
        <taxon>Alphaproteobacteria</taxon>
        <taxon>Rhodobacterales</taxon>
        <taxon>Paracoccaceae</taxon>
        <taxon>Paragemmobacter</taxon>
    </lineage>
</organism>
<keyword evidence="6" id="KW-1185">Reference proteome</keyword>
<comment type="similarity">
    <text evidence="1">Belongs to the carotenoid/retinoid oxidoreductase family.</text>
</comment>